<dbReference type="AlphaFoldDB" id="A0A178XUI9"/>
<reference evidence="3 4" key="1">
    <citation type="journal article" date="2016" name="Int. J. Syst. Evol. Microbiol.">
        <title>Ensifer glycinis sp. nov., an novel rhizobial species associated with Glycine spp.</title>
        <authorList>
            <person name="Yan H."/>
            <person name="Yan J."/>
            <person name="Sui X.H."/>
            <person name="Wang E.T."/>
            <person name="Chen W.X."/>
            <person name="Zhang X.X."/>
            <person name="Chen W.F."/>
        </authorList>
    </citation>
    <scope>NUCLEOTIDE SEQUENCE [LARGE SCALE GENOMIC DNA]</scope>
    <source>
        <strain evidence="3 4">CCBAU 23380</strain>
    </source>
</reference>
<dbReference type="OrthoDB" id="8454041at2"/>
<feature type="coiled-coil region" evidence="1">
    <location>
        <begin position="119"/>
        <end position="170"/>
    </location>
</feature>
<dbReference type="Proteomes" id="UP000094025">
    <property type="component" value="Unassembled WGS sequence"/>
</dbReference>
<proteinExistence type="predicted"/>
<feature type="region of interest" description="Disordered" evidence="2">
    <location>
        <begin position="85"/>
        <end position="107"/>
    </location>
</feature>
<evidence type="ECO:0000256" key="2">
    <source>
        <dbReference type="SAM" id="MobiDB-lite"/>
    </source>
</evidence>
<evidence type="ECO:0000313" key="4">
    <source>
        <dbReference type="Proteomes" id="UP000094025"/>
    </source>
</evidence>
<organism evidence="3 4">
    <name type="scientific">Sinorhizobium glycinis</name>
    <dbReference type="NCBI Taxonomy" id="1472378"/>
    <lineage>
        <taxon>Bacteria</taxon>
        <taxon>Pseudomonadati</taxon>
        <taxon>Pseudomonadota</taxon>
        <taxon>Alphaproteobacteria</taxon>
        <taxon>Hyphomicrobiales</taxon>
        <taxon>Rhizobiaceae</taxon>
        <taxon>Sinorhizobium/Ensifer group</taxon>
        <taxon>Sinorhizobium</taxon>
    </lineage>
</organism>
<feature type="compositionally biased region" description="Basic residues" evidence="2">
    <location>
        <begin position="95"/>
        <end position="107"/>
    </location>
</feature>
<sequence length="182" mass="20712">MSKMPEFEAMKALFARWNETGVPKGITYPKSQSDAVGWSCKEFGIKGIGSRREFRTTHETYGPIVKEIKELIAGLKPETAVYKPNPKVEAATNPARKKRTYKTQKARRRAAEVKQAEYQVILESELKKHQEDREELSAARRDLIVEQQLSERLRGEVAKLEAEVARLKQMLVGRGSVLQLVD</sequence>
<dbReference type="STRING" id="1472378.AU381_22970"/>
<comment type="caution">
    <text evidence="3">The sequence shown here is derived from an EMBL/GenBank/DDBJ whole genome shotgun (WGS) entry which is preliminary data.</text>
</comment>
<accession>A0A178XUI9</accession>
<dbReference type="EMBL" id="LPUX01000061">
    <property type="protein sequence ID" value="OAP38432.1"/>
    <property type="molecule type" value="Genomic_DNA"/>
</dbReference>
<evidence type="ECO:0000313" key="3">
    <source>
        <dbReference type="EMBL" id="OAP38432.1"/>
    </source>
</evidence>
<name>A0A178XUI9_9HYPH</name>
<protein>
    <submittedName>
        <fullName evidence="3">Uncharacterized protein</fullName>
    </submittedName>
</protein>
<keyword evidence="1" id="KW-0175">Coiled coil</keyword>
<gene>
    <name evidence="3" type="ORF">AU381_22970</name>
</gene>
<evidence type="ECO:0000256" key="1">
    <source>
        <dbReference type="SAM" id="Coils"/>
    </source>
</evidence>
<keyword evidence="4" id="KW-1185">Reference proteome</keyword>
<dbReference type="RefSeq" id="WP_064242972.1">
    <property type="nucleotide sequence ID" value="NZ_LPUX01000061.1"/>
</dbReference>